<feature type="region of interest" description="Disordered" evidence="1">
    <location>
        <begin position="121"/>
        <end position="161"/>
    </location>
</feature>
<comment type="caution">
    <text evidence="2">The sequence shown here is derived from an EMBL/GenBank/DDBJ whole genome shotgun (WGS) entry which is preliminary data.</text>
</comment>
<evidence type="ECO:0000313" key="3">
    <source>
        <dbReference type="Proteomes" id="UP001189429"/>
    </source>
</evidence>
<feature type="compositionally biased region" description="Pro residues" evidence="1">
    <location>
        <begin position="1"/>
        <end position="14"/>
    </location>
</feature>
<sequence>MAPRGKPPASPAKPPAAASAVPGSPGASAGEGGAAVGSATRQLVALRAELARAADAGDYDRLAALARQMKALEERRKAEEAADPAARVAALKLRVKQAVDSGQYDQIAELVSQIRQLEPLQKGPVRAATPEPSAPGAAASSADEGDDSGDSGADEPATGRRFLTATAAARLAAAAPLEDRLRRFYLQLNPEKSGDAPKVARLFAGKEDELNEKLRARYGGADLSNLPGALAPEGPPPAQQASSDSDES</sequence>
<feature type="compositionally biased region" description="Low complexity" evidence="1">
    <location>
        <begin position="127"/>
        <end position="142"/>
    </location>
</feature>
<organism evidence="2 3">
    <name type="scientific">Prorocentrum cordatum</name>
    <dbReference type="NCBI Taxonomy" id="2364126"/>
    <lineage>
        <taxon>Eukaryota</taxon>
        <taxon>Sar</taxon>
        <taxon>Alveolata</taxon>
        <taxon>Dinophyceae</taxon>
        <taxon>Prorocentrales</taxon>
        <taxon>Prorocentraceae</taxon>
        <taxon>Prorocentrum</taxon>
    </lineage>
</organism>
<keyword evidence="3" id="KW-1185">Reference proteome</keyword>
<protein>
    <recommendedName>
        <fullName evidence="4">UVR domain-containing protein</fullName>
    </recommendedName>
</protein>
<gene>
    <name evidence="2" type="ORF">PCOR1329_LOCUS49796</name>
</gene>
<accession>A0ABN9UM77</accession>
<feature type="compositionally biased region" description="Acidic residues" evidence="1">
    <location>
        <begin position="143"/>
        <end position="153"/>
    </location>
</feature>
<evidence type="ECO:0000313" key="2">
    <source>
        <dbReference type="EMBL" id="CAK0860997.1"/>
    </source>
</evidence>
<name>A0ABN9UM77_9DINO</name>
<dbReference type="EMBL" id="CAUYUJ010016030">
    <property type="protein sequence ID" value="CAK0860997.1"/>
    <property type="molecule type" value="Genomic_DNA"/>
</dbReference>
<reference evidence="2" key="1">
    <citation type="submission" date="2023-10" db="EMBL/GenBank/DDBJ databases">
        <authorList>
            <person name="Chen Y."/>
            <person name="Shah S."/>
            <person name="Dougan E. K."/>
            <person name="Thang M."/>
            <person name="Chan C."/>
        </authorList>
    </citation>
    <scope>NUCLEOTIDE SEQUENCE [LARGE SCALE GENOMIC DNA]</scope>
</reference>
<proteinExistence type="predicted"/>
<evidence type="ECO:0008006" key="4">
    <source>
        <dbReference type="Google" id="ProtNLM"/>
    </source>
</evidence>
<evidence type="ECO:0000256" key="1">
    <source>
        <dbReference type="SAM" id="MobiDB-lite"/>
    </source>
</evidence>
<dbReference type="Proteomes" id="UP001189429">
    <property type="component" value="Unassembled WGS sequence"/>
</dbReference>
<feature type="compositionally biased region" description="Low complexity" evidence="1">
    <location>
        <begin position="15"/>
        <end position="28"/>
    </location>
</feature>
<feature type="region of interest" description="Disordered" evidence="1">
    <location>
        <begin position="221"/>
        <end position="248"/>
    </location>
</feature>
<feature type="region of interest" description="Disordered" evidence="1">
    <location>
        <begin position="1"/>
        <end position="38"/>
    </location>
</feature>